<organism evidence="2">
    <name type="scientific">uncultured Blastococcus sp</name>
    <dbReference type="NCBI Taxonomy" id="217144"/>
    <lineage>
        <taxon>Bacteria</taxon>
        <taxon>Bacillati</taxon>
        <taxon>Actinomycetota</taxon>
        <taxon>Actinomycetes</taxon>
        <taxon>Geodermatophilales</taxon>
        <taxon>Geodermatophilaceae</taxon>
        <taxon>Blastococcus</taxon>
        <taxon>environmental samples</taxon>
    </lineage>
</organism>
<feature type="region of interest" description="Disordered" evidence="1">
    <location>
        <begin position="302"/>
        <end position="342"/>
    </location>
</feature>
<evidence type="ECO:0000256" key="1">
    <source>
        <dbReference type="SAM" id="MobiDB-lite"/>
    </source>
</evidence>
<feature type="region of interest" description="Disordered" evidence="1">
    <location>
        <begin position="1"/>
        <end position="271"/>
    </location>
</feature>
<feature type="compositionally biased region" description="Basic residues" evidence="1">
    <location>
        <begin position="137"/>
        <end position="155"/>
    </location>
</feature>
<feature type="compositionally biased region" description="Basic and acidic residues" evidence="1">
    <location>
        <begin position="110"/>
        <end position="136"/>
    </location>
</feature>
<accession>A0A6J4HGP5</accession>
<dbReference type="EMBL" id="CADCTN010000036">
    <property type="protein sequence ID" value="CAA9221699.1"/>
    <property type="molecule type" value="Genomic_DNA"/>
</dbReference>
<proteinExistence type="predicted"/>
<feature type="compositionally biased region" description="Basic and acidic residues" evidence="1">
    <location>
        <begin position="208"/>
        <end position="220"/>
    </location>
</feature>
<feature type="compositionally biased region" description="Basic residues" evidence="1">
    <location>
        <begin position="167"/>
        <end position="177"/>
    </location>
</feature>
<feature type="non-terminal residue" evidence="2">
    <location>
        <position position="1"/>
    </location>
</feature>
<feature type="compositionally biased region" description="Low complexity" evidence="1">
    <location>
        <begin position="302"/>
        <end position="324"/>
    </location>
</feature>
<reference evidence="2" key="1">
    <citation type="submission" date="2020-02" db="EMBL/GenBank/DDBJ databases">
        <authorList>
            <person name="Meier V. D."/>
        </authorList>
    </citation>
    <scope>NUCLEOTIDE SEQUENCE</scope>
    <source>
        <strain evidence="2">AVDCRST_MAG52</strain>
    </source>
</reference>
<name>A0A6J4HGP5_9ACTN</name>
<feature type="compositionally biased region" description="Basic residues" evidence="1">
    <location>
        <begin position="185"/>
        <end position="207"/>
    </location>
</feature>
<protein>
    <submittedName>
        <fullName evidence="2">NAD-dependent epimerase/dehydratase</fullName>
    </submittedName>
</protein>
<feature type="compositionally biased region" description="Basic residues" evidence="1">
    <location>
        <begin position="77"/>
        <end position="92"/>
    </location>
</feature>
<feature type="non-terminal residue" evidence="2">
    <location>
        <position position="342"/>
    </location>
</feature>
<feature type="compositionally biased region" description="Low complexity" evidence="1">
    <location>
        <begin position="31"/>
        <end position="55"/>
    </location>
</feature>
<sequence length="342" mass="37900">ATPRARWHPLPRPARDHRCTAARARGRHLHPGPLRRAAGGCPGAARRPGRPCRAGEGAGRLDAGARRRHLVPEPRRRDQRRRRPRRGARVRLRQQPERLRQLAARAARAGGERADLEHRRRRVRAEQGLRRAGDRRGGRRRLPHRTGRAHRRPVRQHPPAGLVARAHLARRARRRPGGRPGPAHRPGRRPRPRRLAGGHGRARQRRRGERDRADRDDHAGRVAGDLPEGDGVGCRVGAGARCRAARRRRRGVDPPPAVAAGRRGAHHLGRRHHHRARARAADPPAPRVGGRHLVVAARRGAAAAAPGWPPRGAWPATRAGGQAPRRPPGPSHGDQSRRTSFL</sequence>
<dbReference type="AlphaFoldDB" id="A0A6J4HGP5"/>
<gene>
    <name evidence="2" type="ORF">AVDCRST_MAG52-514</name>
</gene>
<evidence type="ECO:0000313" key="2">
    <source>
        <dbReference type="EMBL" id="CAA9221699.1"/>
    </source>
</evidence>